<dbReference type="InterPro" id="IPR012340">
    <property type="entry name" value="NA-bd_OB-fold"/>
</dbReference>
<feature type="region of interest" description="Disordered" evidence="6">
    <location>
        <begin position="305"/>
        <end position="473"/>
    </location>
</feature>
<feature type="region of interest" description="Disordered" evidence="6">
    <location>
        <begin position="2509"/>
        <end position="2545"/>
    </location>
</feature>
<dbReference type="SUPFAM" id="SSF81878">
    <property type="entry name" value="BRCA2 tower domain"/>
    <property type="match status" value="1"/>
</dbReference>
<feature type="region of interest" description="Disordered" evidence="6">
    <location>
        <begin position="777"/>
        <end position="849"/>
    </location>
</feature>
<feature type="compositionally biased region" description="Basic and acidic residues" evidence="6">
    <location>
        <begin position="1681"/>
        <end position="1691"/>
    </location>
</feature>
<dbReference type="InterPro" id="IPR015525">
    <property type="entry name" value="BRCA2"/>
</dbReference>
<feature type="compositionally biased region" description="Basic and acidic residues" evidence="6">
    <location>
        <begin position="2068"/>
        <end position="2084"/>
    </location>
</feature>
<dbReference type="RefSeq" id="XP_019647132.1">
    <property type="nucleotide sequence ID" value="XM_019791573.1"/>
</dbReference>
<feature type="region of interest" description="Disordered" evidence="6">
    <location>
        <begin position="75"/>
        <end position="116"/>
    </location>
</feature>
<feature type="compositionally biased region" description="Polar residues" evidence="6">
    <location>
        <begin position="327"/>
        <end position="344"/>
    </location>
</feature>
<feature type="region of interest" description="Disordered" evidence="6">
    <location>
        <begin position="3643"/>
        <end position="3679"/>
    </location>
</feature>
<dbReference type="InterPro" id="IPR036315">
    <property type="entry name" value="BRCA2_hlx_sf"/>
</dbReference>
<dbReference type="InterPro" id="IPR015187">
    <property type="entry name" value="BRCA2_OB_1"/>
</dbReference>
<dbReference type="GeneID" id="109487565"/>
<evidence type="ECO:0000313" key="9">
    <source>
        <dbReference type="RefSeq" id="XP_019647132.1"/>
    </source>
</evidence>
<dbReference type="Pfam" id="PF09103">
    <property type="entry name" value="BRCA-2_OB1"/>
    <property type="match status" value="1"/>
</dbReference>
<dbReference type="InterPro" id="IPR002093">
    <property type="entry name" value="BRCA2_repeat"/>
</dbReference>
<feature type="compositionally biased region" description="Low complexity" evidence="6">
    <location>
        <begin position="398"/>
        <end position="407"/>
    </location>
</feature>
<dbReference type="SMART" id="SM01341">
    <property type="entry name" value="Tower"/>
    <property type="match status" value="1"/>
</dbReference>
<dbReference type="PROSITE" id="PS50138">
    <property type="entry name" value="BRCA2_REPEAT"/>
    <property type="match status" value="21"/>
</dbReference>
<feature type="region of interest" description="Disordered" evidence="6">
    <location>
        <begin position="1366"/>
        <end position="1411"/>
    </location>
</feature>
<feature type="domain" description="Tower" evidence="7">
    <location>
        <begin position="3215"/>
        <end position="3256"/>
    </location>
</feature>
<dbReference type="Gene3D" id="2.40.50.140">
    <property type="entry name" value="Nucleic acid-binding proteins"/>
    <property type="match status" value="3"/>
</dbReference>
<dbReference type="Pfam" id="PF09169">
    <property type="entry name" value="BRCA-2_helical"/>
    <property type="match status" value="1"/>
</dbReference>
<feature type="region of interest" description="Disordered" evidence="6">
    <location>
        <begin position="499"/>
        <end position="525"/>
    </location>
</feature>
<dbReference type="PANTHER" id="PTHR11289:SF0">
    <property type="entry name" value="BREAST CANCER TYPE 2 SUSCEPTIBILITY PROTEIN"/>
    <property type="match status" value="1"/>
</dbReference>
<evidence type="ECO:0000256" key="6">
    <source>
        <dbReference type="SAM" id="MobiDB-lite"/>
    </source>
</evidence>
<dbReference type="KEGG" id="bbel:109487565"/>
<feature type="region of interest" description="Disordered" evidence="6">
    <location>
        <begin position="3904"/>
        <end position="3936"/>
    </location>
</feature>
<evidence type="ECO:0000256" key="4">
    <source>
        <dbReference type="ARBA" id="ARBA00023172"/>
    </source>
</evidence>
<dbReference type="Proteomes" id="UP000515135">
    <property type="component" value="Unplaced"/>
</dbReference>
<keyword evidence="8" id="KW-1185">Reference proteome</keyword>
<proteinExistence type="predicted"/>
<feature type="compositionally biased region" description="Basic and acidic residues" evidence="6">
    <location>
        <begin position="411"/>
        <end position="434"/>
    </location>
</feature>
<dbReference type="GO" id="GO:0000724">
    <property type="term" value="P:double-strand break repair via homologous recombination"/>
    <property type="evidence" value="ECO:0007669"/>
    <property type="project" value="InterPro"/>
</dbReference>
<feature type="region of interest" description="Disordered" evidence="6">
    <location>
        <begin position="2048"/>
        <end position="2109"/>
    </location>
</feature>
<feature type="compositionally biased region" description="Basic and acidic residues" evidence="6">
    <location>
        <begin position="822"/>
        <end position="832"/>
    </location>
</feature>
<feature type="compositionally biased region" description="Basic residues" evidence="6">
    <location>
        <begin position="3818"/>
        <end position="3827"/>
    </location>
</feature>
<accession>A0A6P5AVM1</accession>
<gene>
    <name evidence="9" type="primary">LOC109487565</name>
</gene>
<feature type="region of interest" description="Disordered" evidence="6">
    <location>
        <begin position="3581"/>
        <end position="3625"/>
    </location>
</feature>
<evidence type="ECO:0000313" key="8">
    <source>
        <dbReference type="Proteomes" id="UP000515135"/>
    </source>
</evidence>
<feature type="compositionally biased region" description="Basic and acidic residues" evidence="6">
    <location>
        <begin position="3228"/>
        <end position="3247"/>
    </location>
</feature>
<feature type="region of interest" description="Disordered" evidence="6">
    <location>
        <begin position="2348"/>
        <end position="2370"/>
    </location>
</feature>
<protein>
    <submittedName>
        <fullName evidence="9">Uncharacterized protein LOC109487565</fullName>
    </submittedName>
</protein>
<feature type="compositionally biased region" description="Basic and acidic residues" evidence="6">
    <location>
        <begin position="2412"/>
        <end position="2423"/>
    </location>
</feature>
<feature type="compositionally biased region" description="Polar residues" evidence="6">
    <location>
        <begin position="3797"/>
        <end position="3812"/>
    </location>
</feature>
<dbReference type="InterPro" id="IPR015252">
    <property type="entry name" value="BRCA2_hlx"/>
</dbReference>
<feature type="region of interest" description="Disordered" evidence="6">
    <location>
        <begin position="1696"/>
        <end position="1715"/>
    </location>
</feature>
<dbReference type="Pfam" id="PF09121">
    <property type="entry name" value="Tower"/>
    <property type="match status" value="1"/>
</dbReference>
<feature type="region of interest" description="Disordered" evidence="6">
    <location>
        <begin position="3225"/>
        <end position="3247"/>
    </location>
</feature>
<feature type="compositionally biased region" description="Low complexity" evidence="6">
    <location>
        <begin position="345"/>
        <end position="362"/>
    </location>
</feature>
<feature type="region of interest" description="Disordered" evidence="6">
    <location>
        <begin position="1663"/>
        <end position="1691"/>
    </location>
</feature>
<feature type="region of interest" description="Disordered" evidence="6">
    <location>
        <begin position="2402"/>
        <end position="2439"/>
    </location>
</feature>
<feature type="region of interest" description="Disordered" evidence="6">
    <location>
        <begin position="590"/>
        <end position="651"/>
    </location>
</feature>
<feature type="compositionally biased region" description="Polar residues" evidence="6">
    <location>
        <begin position="2819"/>
        <end position="2829"/>
    </location>
</feature>
<feature type="compositionally biased region" description="Basic and acidic residues" evidence="6">
    <location>
        <begin position="2661"/>
        <end position="2674"/>
    </location>
</feature>
<keyword evidence="2" id="KW-0227">DNA damage</keyword>
<feature type="compositionally biased region" description="Polar residues" evidence="6">
    <location>
        <begin position="2571"/>
        <end position="2587"/>
    </location>
</feature>
<dbReference type="GO" id="GO:0005634">
    <property type="term" value="C:nucleus"/>
    <property type="evidence" value="ECO:0007669"/>
    <property type="project" value="TreeGrafter"/>
</dbReference>
<dbReference type="PIRSF" id="PIRSF002397">
    <property type="entry name" value="BRCA2"/>
    <property type="match status" value="1"/>
</dbReference>
<feature type="region of interest" description="Disordered" evidence="6">
    <location>
        <begin position="2563"/>
        <end position="2599"/>
    </location>
</feature>
<dbReference type="Pfam" id="PF09104">
    <property type="entry name" value="BRCA-2_OB3"/>
    <property type="match status" value="1"/>
</dbReference>
<evidence type="ECO:0000256" key="2">
    <source>
        <dbReference type="ARBA" id="ARBA00022763"/>
    </source>
</evidence>
<dbReference type="Gene3D" id="6.10.70.10">
    <property type="match status" value="1"/>
</dbReference>
<feature type="compositionally biased region" description="Polar residues" evidence="6">
    <location>
        <begin position="3647"/>
        <end position="3665"/>
    </location>
</feature>
<keyword evidence="3" id="KW-0238">DNA-binding</keyword>
<keyword evidence="1" id="KW-0677">Repeat</keyword>
<feature type="compositionally biased region" description="Polar residues" evidence="6">
    <location>
        <begin position="1574"/>
        <end position="1609"/>
    </location>
</feature>
<evidence type="ECO:0000259" key="7">
    <source>
        <dbReference type="SMART" id="SM01341"/>
    </source>
</evidence>
<feature type="compositionally biased region" description="Basic and acidic residues" evidence="6">
    <location>
        <begin position="310"/>
        <end position="326"/>
    </location>
</feature>
<feature type="region of interest" description="Disordered" evidence="6">
    <location>
        <begin position="1859"/>
        <end position="1891"/>
    </location>
</feature>
<name>A0A6P5AVM1_BRABE</name>
<feature type="compositionally biased region" description="Polar residues" evidence="6">
    <location>
        <begin position="3908"/>
        <end position="3922"/>
    </location>
</feature>
<organism evidence="8 9">
    <name type="scientific">Branchiostoma belcheri</name>
    <name type="common">Amphioxus</name>
    <dbReference type="NCBI Taxonomy" id="7741"/>
    <lineage>
        <taxon>Eukaryota</taxon>
        <taxon>Metazoa</taxon>
        <taxon>Chordata</taxon>
        <taxon>Cephalochordata</taxon>
        <taxon>Leptocardii</taxon>
        <taxon>Amphioxiformes</taxon>
        <taxon>Branchiostomatidae</taxon>
        <taxon>Branchiostoma</taxon>
    </lineage>
</organism>
<feature type="compositionally biased region" description="Basic and acidic residues" evidence="6">
    <location>
        <begin position="2858"/>
        <end position="2879"/>
    </location>
</feature>
<feature type="compositionally biased region" description="Basic and acidic residues" evidence="6">
    <location>
        <begin position="2715"/>
        <end position="2724"/>
    </location>
</feature>
<feature type="compositionally biased region" description="Polar residues" evidence="6">
    <location>
        <begin position="102"/>
        <end position="112"/>
    </location>
</feature>
<dbReference type="SUPFAM" id="SSF50249">
    <property type="entry name" value="Nucleic acid-binding proteins"/>
    <property type="match status" value="3"/>
</dbReference>
<feature type="compositionally biased region" description="Low complexity" evidence="6">
    <location>
        <begin position="805"/>
        <end position="821"/>
    </location>
</feature>
<feature type="region of interest" description="Disordered" evidence="6">
    <location>
        <begin position="1574"/>
        <end position="1619"/>
    </location>
</feature>
<dbReference type="InterPro" id="IPR015205">
    <property type="entry name" value="Tower_dom"/>
</dbReference>
<dbReference type="Pfam" id="PF00634">
    <property type="entry name" value="BRCA2"/>
    <property type="match status" value="14"/>
</dbReference>
<feature type="compositionally biased region" description="Polar residues" evidence="6">
    <location>
        <begin position="2648"/>
        <end position="2659"/>
    </location>
</feature>
<dbReference type="CDD" id="cd04493">
    <property type="entry name" value="BRCA2DBD_OB1"/>
    <property type="match status" value="1"/>
</dbReference>
<feature type="compositionally biased region" description="Polar residues" evidence="6">
    <location>
        <begin position="777"/>
        <end position="796"/>
    </location>
</feature>
<feature type="region of interest" description="Disordered" evidence="6">
    <location>
        <begin position="2615"/>
        <end position="2881"/>
    </location>
</feature>
<keyword evidence="5" id="KW-0234">DNA repair</keyword>
<dbReference type="SUPFAM" id="SSF81872">
    <property type="entry name" value="BRCA2 helical domain"/>
    <property type="match status" value="1"/>
</dbReference>
<keyword evidence="4" id="KW-0233">DNA recombination</keyword>
<feature type="compositionally biased region" description="Basic and acidic residues" evidence="6">
    <location>
        <begin position="2519"/>
        <end position="2530"/>
    </location>
</feature>
<dbReference type="GO" id="GO:0003677">
    <property type="term" value="F:DNA binding"/>
    <property type="evidence" value="ECO:0007669"/>
    <property type="project" value="UniProtKB-KW"/>
</dbReference>
<feature type="compositionally biased region" description="Polar residues" evidence="6">
    <location>
        <begin position="1699"/>
        <end position="1715"/>
    </location>
</feature>
<sequence>MRSTKAKCPHGPEGTIFGRVQGGPACRKLAVKKFSDLLSKEQIRDLGPVSETWFEDLTAEALSNDRNAVQDDLQTPLKSHHHGNGQTNTAATPVPDGKAPITPSSCSPSLFSPNVPECNRTDQRSRFRLENNMGQSTPVLPQSQKKFLGFSGVSQLTVEDHHTLGHIQPIVGLSPGVGGSPLPILPETESSVLSRRLFKTPQGPSSQGFFSEPMASRFLPTPERLTVTLGGDLNCSALSWTSSMATPGTAAMATPGTAAMVTPTAAMATTEAVDPEDVYDQEEDLGIATDGKKLARALFVQCEEEADADPDLKPTQDKSQSEESLRDVSSTQRFQLQRNGTQEFESTLAQTNTSTTQETTASESKETAGRSGKHGNSDLNDTKKTKVQTKVAKKDSSQSHGSSGKNSVQDEVDKTLDFLFAKSERRSQKKDLPPPKRRKWNRPTSETQSGAVPLVGETGVDEDDSKDDNCKSGTVRCQQERNVSCITRLQCERSLNHVEEATESRKSTKPSNFVENPKGGQNVASPVSVVNMDFFSQISPTSLQEICEAADAAAEKSVESKNESSRDRYKLEHQIQSSTSNYKLLDKRVSNTKESGLGREDSCDTKSIGKDRKSIEGSSCSAVKGKNSDLQPDAVSLSESPSPTNPTQGTLDVMNVSSQVLKQQTRAQEGHLAADVGTARVEADKTTLGPSKQQKQTATPSLVFNLKVPAKKDSLQDTPKFSVTTSASTMNKGGSARRFFYPTSSQISRSTPKTLFPSNMHGNVNEFKGTVKHTATIPSSALSPSHGQGGKQNPLTTRDVAKGISSRTFRLSKSSASSRPQSAREHSKKDLNTEEPNYESDSDRNDFHKSDELSTVHNQSTLSIKMTNSRLPQLERVTNKTGCTKNRTTCSNDVITCPILSYGGFQTASRKEIRISETAMKKAAALAAEVDAEMAKTSTDMFSTSTCVDTASKKDVTDVTKDAIQKETRRTFSEAPRKDKCLGSGREFVGFSTASNKRIEISDKALKQAKAMMSEVDDSLLAEMAEHTDGSGDATLKDSRLPLPLTSRLVNFSTSTLGTAKAFSGEIDTVDQEMSNRQLQKECGPISNTDLVAISSTKTPASNHDVQKSYSDEASCNGLSVRIPKGGTKRHGPLQEFTGFQTASKKPIQVSSNAMKRAKIIAQEVEASMAGQGQLEEERDRNPSLNAKGLETTSTSDDVSSTKAVTGNLEDFVSTRTSKNQETSHRAASLHTTGFKTASKKPIQISADAMMKARSMAAEVEAGLASGSDKHQVSDQTMKAVVTGFTTASENPIRVAVSSMDKGKALIDEVEASLPLSTSNTSNSFTTDQKCAADCPGFRTASDKNISVSAESLQKARLLLAEVDEGKTDQLSSTEDGSARKHAKTTATTKPALENGTYLKPRGPLPFKPPSKVLVSGKCSELSGRLRSVRTTANNNSVHSMSTAAGAPCKPSQLMGEENSLNDSFHDDQLFCTQMVSAAEVAESTYAFLQAEKEGGGSDDDFGFSDQLENPEKTPDPSTSIFSGTEKGSFDSKETRSQDSSSKDKHHEIVHAPESESGHTNTANEAISKCTEVTSVVSQHTPKSSGQKAVAQENGTANPTEVQKTSGKATQGHRVVNKKLQSTKRKIVTVCDTVKEADTALLDESFDLAWGLVDEMVVKAMEASAQKSEENNTSANPGQDRQADTDHRHSLDSGLEESIITSQENNVSTTYSSSLEEPRYHSTCISQAGQQKTEDVSVKKHTQHEDRTWSYKSCPLTTASGRKASVKEGALKHVKEKSKEELLPAKEISVPFNKLSRCTSPTEVSHGSSMEHLRETLPEDNQLKGDEEMESSNNVGFSTAAGKKIQVSKKSLEKAGQLWDSTKLEEEERKTSMSGETDCPPKFQGFQTGSGHRVKVSDAALARAKQMWDDSGQPEQDMLAISADKCLSKAEGFKTASEKRMRISEKALQKAQQMWKEYKEPQGTPTCNMNASSSGFPGFQTASGHKVAVSEEALQKAQQLWKDTDRGETELEVDVKKKHCKTFPGLQTGGCKINVSTESLLRVKQMWKDEDENGDSQRDNSRKFATAEGKHVQVSEQARPKAEELCAETVKSSSGHKESSSGFHGFQTASGKKVDVSDQALSRAREMWRDTVDDYVDNVKDNDATTKDSLKCTGFQTAGGKKVHVSAEALQKAKLAWKNEVEETCPGSSVETQDSATFDEQIIKKKDMTCSPKNALSAGFKTASGRTVSVSETSLQRAKQMFQDVEEANISKSVLGKEPVGSSKLPEFQGFTTGRGQKIEVSKKSLQFAKNMWKESESGFADLAESAKKSPEDSEKTTVTYRGFQTAGGQKIHVSKEALQKAKALFSEDAPLPGSNTPEKTPLADQGQSNIGTEFRGFQTAKGQKIEVSKKSLQFAKNLWKESESGFDDPAEMPKKSPEDSEKTTVTYRGFQTAGGQKIHVSKEALQKAKALFSDDAPLPGNNSPEKSPLADQGQSNIGTEFRGFQTAKGQKIEVSKKSLQFAKNLWKESESGFDDPAEVAKKSPEDSEKTTVPYRGFQTAGGQKIHVSKEALQKAKALFSDDASLPGNISPENSLLTDQGQSNNGTEFRGFQTAKGQKIEVSEDALQKARAILSDDFNQGHEGMQRGTKVESPKDTNASKFAGFQTARGQQIEVSQEALQKARERLSEHKSMETDTGFAESTAEHSPPLQRSDPRALSSGTDKYGHGTRIGVPQDKEEQLHRDRSARKRTLTSSETKAIWPPSKRQSPSPAGYQALHVGHRQAFRPPLATHPEGVVHDRHGFSVRTRLQPLHSKPRQDFRRPPSVPPPTRRPVVSTPQAHNSTENSFKTPFKSPAPTFSAPFKAKPGKEDGETEYDCPDRATKDNIPDSQEACKDDNSKQTIHPEYGSLLQRRLTQQCRVGLREAVCSQTPGSYTTQELYSYGVHQSTCTVTCETAESFRFVCRDHVSPDTLDRGEGITLTDGGVLVPLEDGTAGKDEFVSALLDTPGVDPGLVTPEWIHNHYRWIVWKLAAMEAAFPVQFGGRCLTPDQVLMQLKYRYDREVDLSQRSALKKILERDDTPSKTLVLCVARITCTPHTISQDCATEQDSKKVANTKQKETIIELTDGWYGVRAALDPPLARLVESKRICVGQKLCVSGAELVGSQDACSPLEAPANLLLKLSANATRRARWDAKLGFHSNPQPFPVSLGSLCVDGGMVGCVDVMVLRSYPMQYMEKYPSGSSVVRSRRAEEKAARKHEGDRNRRMEKLYSQIQDKFERRTAGKGSSVGRRRKSLQLKTEDIENLQTGQEIYEALQGAMDPTEIEQCLSPAQRSRLYDHQRSLQAEQQGELQAEFRRALQQLDDEIPVQRNVVAMYRVRLADYQYKGARKTELTLTVWRPTDNVMDMLKEGRRLKIFHLSTSAARNQVQLASTRTTRYQDLPVKPDTLEEVYTPRKLATFEELCASDFSPTCGEVDVVGVVVYITGQSGNSSGVQTVFLADADGNLCSVKFWGGVSAHSLEDVLKLRALVGGVNLQWRPDDRLRVPCLTFGDQADFSQKPQHSHLREGLARLEESVKDVKSFAESMVQEVERVVYSRQAFSPGPANTSRAWPSPNPGNRTAPHTPGSRIFTPARAHSTPNNSVSTPRLLHCTSPAAQVTPYGGNASHFANVQSSGKGKPSAQSRRSLLDRVPSPPPLTTLVSPIPHRVKRAFKRPGLVPLNNGRGSPAFVPPMKRTLADVEGNDLNKAATDVGSGNVTEISDAEMASICTQNTPDKREGSVANDIAQGSTVCTQAQFDREQREDFISDTQLLTACTSENGPGMDTQTNTESPGQKLKVTPKHSKPFQRRGSGLQRRGRGRRGANDQGIGINAVQGTDIEMPGLQTTPVDCTTPEKETLAIPEDGGSSTPSAIDTVVIEDGIEKKTEVEGSSQDSVDSQNVATRTRSSLRLAKKRKR</sequence>
<feature type="region of interest" description="Disordered" evidence="6">
    <location>
        <begin position="2452"/>
        <end position="2491"/>
    </location>
</feature>
<dbReference type="GO" id="GO:0006355">
    <property type="term" value="P:regulation of DNA-templated transcription"/>
    <property type="evidence" value="ECO:0007669"/>
    <property type="project" value="TreeGrafter"/>
</dbReference>
<reference evidence="9" key="1">
    <citation type="submission" date="2025-08" db="UniProtKB">
        <authorList>
            <consortium name="RefSeq"/>
        </authorList>
    </citation>
    <scope>IDENTIFICATION</scope>
    <source>
        <tissue evidence="9">Gonad</tissue>
    </source>
</reference>
<dbReference type="PANTHER" id="PTHR11289">
    <property type="entry name" value="BREAST CANCER TYPE 2 SUSCEPTIBILITY PROTEIN BRCA2"/>
    <property type="match status" value="1"/>
</dbReference>
<evidence type="ECO:0000256" key="1">
    <source>
        <dbReference type="ARBA" id="ARBA00022737"/>
    </source>
</evidence>
<feature type="compositionally biased region" description="Basic and acidic residues" evidence="6">
    <location>
        <begin position="1862"/>
        <end position="1871"/>
    </location>
</feature>
<feature type="region of interest" description="Disordered" evidence="6">
    <location>
        <begin position="3797"/>
        <end position="3869"/>
    </location>
</feature>
<feature type="compositionally biased region" description="Polar residues" evidence="6">
    <location>
        <begin position="637"/>
        <end position="651"/>
    </location>
</feature>
<feature type="compositionally biased region" description="Basic and acidic residues" evidence="6">
    <location>
        <begin position="1528"/>
        <end position="1557"/>
    </location>
</feature>
<dbReference type="Pfam" id="PF21318">
    <property type="entry name" value="BRCA2DBD_OB2"/>
    <property type="match status" value="1"/>
</dbReference>
<feature type="region of interest" description="Disordered" evidence="6">
    <location>
        <begin position="1168"/>
        <end position="1202"/>
    </location>
</feature>
<feature type="compositionally biased region" description="Basic and acidic residues" evidence="6">
    <location>
        <begin position="590"/>
        <end position="615"/>
    </location>
</feature>
<dbReference type="OrthoDB" id="21095at2759"/>
<evidence type="ECO:0000256" key="5">
    <source>
        <dbReference type="ARBA" id="ARBA00023204"/>
    </source>
</evidence>
<evidence type="ECO:0000256" key="3">
    <source>
        <dbReference type="ARBA" id="ARBA00023125"/>
    </source>
</evidence>
<dbReference type="InterPro" id="IPR015188">
    <property type="entry name" value="BRCA2_OB_3"/>
</dbReference>
<feature type="region of interest" description="Disordered" evidence="6">
    <location>
        <begin position="1493"/>
        <end position="1562"/>
    </location>
</feature>
<feature type="compositionally biased region" description="Low complexity" evidence="6">
    <location>
        <begin position="1192"/>
        <end position="1202"/>
    </location>
</feature>